<keyword evidence="3" id="KW-1185">Reference proteome</keyword>
<organism evidence="2 3">
    <name type="scientific">Pseudorhodoferax soli</name>
    <dbReference type="NCBI Taxonomy" id="545864"/>
    <lineage>
        <taxon>Bacteria</taxon>
        <taxon>Pseudomonadati</taxon>
        <taxon>Pseudomonadota</taxon>
        <taxon>Betaproteobacteria</taxon>
        <taxon>Burkholderiales</taxon>
        <taxon>Comamonadaceae</taxon>
    </lineage>
</organism>
<comment type="caution">
    <text evidence="2">The sequence shown here is derived from an EMBL/GenBank/DDBJ whole genome shotgun (WGS) entry which is preliminary data.</text>
</comment>
<feature type="compositionally biased region" description="Basic and acidic residues" evidence="1">
    <location>
        <begin position="94"/>
        <end position="105"/>
    </location>
</feature>
<dbReference type="OrthoDB" id="9836697at2"/>
<accession>A0A368XQF6</accession>
<evidence type="ECO:0000313" key="3">
    <source>
        <dbReference type="Proteomes" id="UP000252884"/>
    </source>
</evidence>
<sequence>MEIAPGIMAVIARSSHEANVGVVVHVVRRYQVQAALPPGRASGWWLITSRTPLIAFTADLPECALWSPDGKELLAHNDDLLALRGHDGEPMRWRRARISDNDPSKLRKAAPRGGPRLGR</sequence>
<evidence type="ECO:0000313" key="2">
    <source>
        <dbReference type="EMBL" id="RCW70095.1"/>
    </source>
</evidence>
<dbReference type="RefSeq" id="WP_114469072.1">
    <property type="nucleotide sequence ID" value="NZ_QPJK01000005.1"/>
</dbReference>
<proteinExistence type="predicted"/>
<reference evidence="2 3" key="1">
    <citation type="submission" date="2018-07" db="EMBL/GenBank/DDBJ databases">
        <title>Genomic Encyclopedia of Type Strains, Phase IV (KMG-IV): sequencing the most valuable type-strain genomes for metagenomic binning, comparative biology and taxonomic classification.</title>
        <authorList>
            <person name="Goeker M."/>
        </authorList>
    </citation>
    <scope>NUCLEOTIDE SEQUENCE [LARGE SCALE GENOMIC DNA]</scope>
    <source>
        <strain evidence="2 3">DSM 21634</strain>
    </source>
</reference>
<dbReference type="Proteomes" id="UP000252884">
    <property type="component" value="Unassembled WGS sequence"/>
</dbReference>
<gene>
    <name evidence="2" type="ORF">DES41_10531</name>
</gene>
<dbReference type="AlphaFoldDB" id="A0A368XQF6"/>
<evidence type="ECO:0000256" key="1">
    <source>
        <dbReference type="SAM" id="MobiDB-lite"/>
    </source>
</evidence>
<name>A0A368XQF6_9BURK</name>
<protein>
    <submittedName>
        <fullName evidence="2">Uncharacterized protein</fullName>
    </submittedName>
</protein>
<dbReference type="EMBL" id="QPJK01000005">
    <property type="protein sequence ID" value="RCW70095.1"/>
    <property type="molecule type" value="Genomic_DNA"/>
</dbReference>
<feature type="region of interest" description="Disordered" evidence="1">
    <location>
        <begin position="94"/>
        <end position="119"/>
    </location>
</feature>